<proteinExistence type="predicted"/>
<evidence type="ECO:0000313" key="3">
    <source>
        <dbReference type="Proteomes" id="UP000663505"/>
    </source>
</evidence>
<protein>
    <submittedName>
        <fullName evidence="2">Uncharacterized protein</fullName>
    </submittedName>
</protein>
<accession>A0A9X7Z9N3</accession>
<evidence type="ECO:0000256" key="1">
    <source>
        <dbReference type="SAM" id="Phobius"/>
    </source>
</evidence>
<dbReference type="EMBL" id="CP071182">
    <property type="protein sequence ID" value="QSO49910.1"/>
    <property type="molecule type" value="Genomic_DNA"/>
</dbReference>
<keyword evidence="1" id="KW-0812">Transmembrane</keyword>
<sequence>MTLDVIQIRTVYRKEDTMCTRADCARYMGKWVRFQTPWGMHRGVIADINNRAVLIRVPRSYAPIQLAASAKDLDVDDEKRLDLALAWGRYGGYGGGYGYGARRGWGAPGYGGWYGGWWWWWLAFAWIFALAFLW</sequence>
<dbReference type="Proteomes" id="UP000663505">
    <property type="component" value="Chromosome"/>
</dbReference>
<organism evidence="2 3">
    <name type="scientific">Alicyclobacillus mengziensis</name>
    <dbReference type="NCBI Taxonomy" id="2931921"/>
    <lineage>
        <taxon>Bacteria</taxon>
        <taxon>Bacillati</taxon>
        <taxon>Bacillota</taxon>
        <taxon>Bacilli</taxon>
        <taxon>Bacillales</taxon>
        <taxon>Alicyclobacillaceae</taxon>
        <taxon>Alicyclobacillus</taxon>
    </lineage>
</organism>
<reference evidence="2 3" key="1">
    <citation type="submission" date="2021-02" db="EMBL/GenBank/DDBJ databases">
        <title>Alicyclobacillus curvatus sp. nov. and Alicyclobacillus mengziensis sp. nov., two acidophilic bacteria isolated from acid mine drainage.</title>
        <authorList>
            <person name="Huang Y."/>
        </authorList>
    </citation>
    <scope>NUCLEOTIDE SEQUENCE [LARGE SCALE GENOMIC DNA]</scope>
    <source>
        <strain evidence="2 3">S30H14</strain>
    </source>
</reference>
<dbReference type="AlphaFoldDB" id="A0A9X7Z9N3"/>
<keyword evidence="1" id="KW-0472">Membrane</keyword>
<dbReference type="KEGG" id="afx:JZ786_16150"/>
<keyword evidence="3" id="KW-1185">Reference proteome</keyword>
<feature type="transmembrane region" description="Helical" evidence="1">
    <location>
        <begin position="117"/>
        <end position="133"/>
    </location>
</feature>
<evidence type="ECO:0000313" key="2">
    <source>
        <dbReference type="EMBL" id="QSO49910.1"/>
    </source>
</evidence>
<keyword evidence="1" id="KW-1133">Transmembrane helix</keyword>
<name>A0A9X7Z9N3_9BACL</name>
<gene>
    <name evidence="2" type="ORF">JZ786_16150</name>
</gene>